<dbReference type="SMART" id="SM00448">
    <property type="entry name" value="REC"/>
    <property type="match status" value="1"/>
</dbReference>
<dbReference type="PANTHER" id="PTHR43547">
    <property type="entry name" value="TWO-COMPONENT HISTIDINE KINASE"/>
    <property type="match status" value="1"/>
</dbReference>
<feature type="transmembrane region" description="Helical" evidence="8">
    <location>
        <begin position="767"/>
        <end position="791"/>
    </location>
</feature>
<evidence type="ECO:0000256" key="5">
    <source>
        <dbReference type="ARBA" id="ARBA00023125"/>
    </source>
</evidence>
<dbReference type="Pfam" id="PF07495">
    <property type="entry name" value="Y_Y_Y"/>
    <property type="match status" value="1"/>
</dbReference>
<dbReference type="PROSITE" id="PS01124">
    <property type="entry name" value="HTH_ARAC_FAMILY_2"/>
    <property type="match status" value="1"/>
</dbReference>
<dbReference type="SUPFAM" id="SSF55874">
    <property type="entry name" value="ATPase domain of HSP90 chaperone/DNA topoisomerase II/histidine kinase"/>
    <property type="match status" value="1"/>
</dbReference>
<dbReference type="InterPro" id="IPR036097">
    <property type="entry name" value="HisK_dim/P_sf"/>
</dbReference>
<dbReference type="SMART" id="SM00342">
    <property type="entry name" value="HTH_ARAC"/>
    <property type="match status" value="1"/>
</dbReference>
<evidence type="ECO:0000259" key="10">
    <source>
        <dbReference type="PROSITE" id="PS50109"/>
    </source>
</evidence>
<dbReference type="Pfam" id="PF00072">
    <property type="entry name" value="Response_reg"/>
    <property type="match status" value="1"/>
</dbReference>
<dbReference type="EMBL" id="BSOH01000010">
    <property type="protein sequence ID" value="GLR17165.1"/>
    <property type="molecule type" value="Genomic_DNA"/>
</dbReference>
<dbReference type="Pfam" id="PF02518">
    <property type="entry name" value="HATPase_c"/>
    <property type="match status" value="1"/>
</dbReference>
<dbReference type="Gene3D" id="3.30.565.10">
    <property type="entry name" value="Histidine kinase-like ATPase, C-terminal domain"/>
    <property type="match status" value="1"/>
</dbReference>
<keyword evidence="6" id="KW-0804">Transcription</keyword>
<keyword evidence="8" id="KW-1133">Transmembrane helix</keyword>
<evidence type="ECO:0000256" key="3">
    <source>
        <dbReference type="ARBA" id="ARBA00022553"/>
    </source>
</evidence>
<dbReference type="GO" id="GO:0043565">
    <property type="term" value="F:sequence-specific DNA binding"/>
    <property type="evidence" value="ECO:0007669"/>
    <property type="project" value="InterPro"/>
</dbReference>
<dbReference type="Pfam" id="PF00512">
    <property type="entry name" value="HisKA"/>
    <property type="match status" value="1"/>
</dbReference>
<dbReference type="InterPro" id="IPR001789">
    <property type="entry name" value="Sig_transdc_resp-reg_receiver"/>
</dbReference>
<keyword evidence="8" id="KW-0472">Membrane</keyword>
<dbReference type="InterPro" id="IPR018062">
    <property type="entry name" value="HTH_AraC-typ_CS"/>
</dbReference>
<feature type="domain" description="Histidine kinase" evidence="10">
    <location>
        <begin position="824"/>
        <end position="1054"/>
    </location>
</feature>
<dbReference type="Gene3D" id="1.10.10.60">
    <property type="entry name" value="Homeodomain-like"/>
    <property type="match status" value="1"/>
</dbReference>
<dbReference type="SMART" id="SM00387">
    <property type="entry name" value="HATPase_c"/>
    <property type="match status" value="1"/>
</dbReference>
<evidence type="ECO:0000256" key="7">
    <source>
        <dbReference type="PROSITE-ProRule" id="PRU00169"/>
    </source>
</evidence>
<dbReference type="Gene3D" id="2.130.10.10">
    <property type="entry name" value="YVTN repeat-like/Quinoprotein amine dehydrogenase"/>
    <property type="match status" value="3"/>
</dbReference>
<dbReference type="InterPro" id="IPR009057">
    <property type="entry name" value="Homeodomain-like_sf"/>
</dbReference>
<dbReference type="InterPro" id="IPR003594">
    <property type="entry name" value="HATPase_dom"/>
</dbReference>
<dbReference type="PROSITE" id="PS00041">
    <property type="entry name" value="HTH_ARAC_FAMILY_1"/>
    <property type="match status" value="1"/>
</dbReference>
<comment type="catalytic activity">
    <reaction evidence="1">
        <text>ATP + protein L-histidine = ADP + protein N-phospho-L-histidine.</text>
        <dbReference type="EC" id="2.7.13.3"/>
    </reaction>
</comment>
<reference evidence="12" key="2">
    <citation type="submission" date="2023-01" db="EMBL/GenBank/DDBJ databases">
        <title>Draft genome sequence of Portibacter lacus strain NBRC 108769.</title>
        <authorList>
            <person name="Sun Q."/>
            <person name="Mori K."/>
        </authorList>
    </citation>
    <scope>NUCLEOTIDE SEQUENCE</scope>
    <source>
        <strain evidence="12">NBRC 108769</strain>
    </source>
</reference>
<dbReference type="GO" id="GO:0003700">
    <property type="term" value="F:DNA-binding transcription factor activity"/>
    <property type="evidence" value="ECO:0007669"/>
    <property type="project" value="InterPro"/>
</dbReference>
<dbReference type="GO" id="GO:0000155">
    <property type="term" value="F:phosphorelay sensor kinase activity"/>
    <property type="evidence" value="ECO:0007669"/>
    <property type="project" value="InterPro"/>
</dbReference>
<dbReference type="InterPro" id="IPR011110">
    <property type="entry name" value="Reg_prop"/>
</dbReference>
<dbReference type="PROSITE" id="PS50110">
    <property type="entry name" value="RESPONSE_REGULATORY"/>
    <property type="match status" value="1"/>
</dbReference>
<dbReference type="SUPFAM" id="SSF63829">
    <property type="entry name" value="Calcium-dependent phosphotriesterase"/>
    <property type="match status" value="3"/>
</dbReference>
<dbReference type="Gene3D" id="2.60.40.10">
    <property type="entry name" value="Immunoglobulins"/>
    <property type="match status" value="1"/>
</dbReference>
<evidence type="ECO:0000256" key="6">
    <source>
        <dbReference type="ARBA" id="ARBA00023163"/>
    </source>
</evidence>
<evidence type="ECO:0000313" key="13">
    <source>
        <dbReference type="Proteomes" id="UP001156666"/>
    </source>
</evidence>
<dbReference type="CDD" id="cd00156">
    <property type="entry name" value="REC"/>
    <property type="match status" value="1"/>
</dbReference>
<protein>
    <recommendedName>
        <fullName evidence="2">histidine kinase</fullName>
        <ecNumber evidence="2">2.7.13.3</ecNumber>
    </recommendedName>
</protein>
<feature type="domain" description="HTH araC/xylS-type" evidence="9">
    <location>
        <begin position="1248"/>
        <end position="1347"/>
    </location>
</feature>
<dbReference type="RefSeq" id="WP_235293961.1">
    <property type="nucleotide sequence ID" value="NZ_BSOH01000010.1"/>
</dbReference>
<keyword evidence="3 7" id="KW-0597">Phosphoprotein</keyword>
<dbReference type="PROSITE" id="PS50109">
    <property type="entry name" value="HIS_KIN"/>
    <property type="match status" value="1"/>
</dbReference>
<evidence type="ECO:0000259" key="9">
    <source>
        <dbReference type="PROSITE" id="PS01124"/>
    </source>
</evidence>
<dbReference type="InterPro" id="IPR036890">
    <property type="entry name" value="HATPase_C_sf"/>
</dbReference>
<sequence>MRIIKCGVLIFVLLFIYCGSNAQKSSISISDFDYPGFPYHQSIVCVFEDSEGLLWIGTNSGLYQYDGNKVRHFQYDVFDPTSIPNNSVKHIYEDREKNLWIGTESYLVRYSRRKDAFYSYFKGQVFSFLEISSYGNIQAVSQRSVLLDIKSESLLDHIEVDTLFNAKKLSGEKLLINEVKTDEFDRIWVATNRGLFFLDQSKLKSVGLDFSVDHILMSSDQLMWLCSEDQLYKVSYTNSSHEINVLKKFDLSENDQDGLSQISAILERKDNSIWVSSNKGLFRSVITNGQFRFEKLDLNIGSTPINCFVEDQNGNLWIGTQKGLKKYVRNASVFNMVALEHFDPSLHDANVSSLYYDDQDNLWIALYLDKISKFNTISKKSLATYPVDDIVYKIKPSLQKGKYWTISDMAIGQIDNTSNDQPEITTFSPLGHRVDDFLEINSDEFWIGFWGVGIQIKDDLKAISEFKKEVVEKTKGAYISFTYRDKKGIIWVGTRGKGLYQVNVEKKEITQFLPDLEIGITSNAFLSYCEDFYGDMWFGTRGGGLIYYEREKNVFTSYTVKEGMPSNTVSSLEQDHRNNIWMSTQNGIARLSFDDKSIASFGNINGLEVTQFNFNSSTKSIDSEKIYFGFRGGFYEIICDNYVENTLVPITRISSLKIYGNESQRNQKEFDFASDSEQEEISLPYNQNDISIEFSSSDLSAPAKNLYAYQLEGVNNYWIFPTDNTHKADYFDLSPGEYTFKVKSTNSDGLWNDVPTTLKIKITPPFWLSWWACVFYVLCGIGLLYGFYIAYRRWYTLKKNLLKTRVSREKDNQFHNMRMVFFTDIAHELRTPLTLILSSMEHFISKNKGDGNHKNRSRIFNNANKMKHLINQIMDIRKHSEGEFKLQVKKCNAVQVIKTIQANFSDLARINKVALTFHADKEEIVSFIDLAILEKIVNNILSNALKHTPANGKIEIHLSEVKIDLENLPSPELKEGRYLRCIVRDSGVGMNEVDLQHIFNRYYQAKDEPVAQMKGTGIGMELVSKLVRLHLGHIKADSRVNEFTEFTIWLPADRDLYPLHQVSKEEEIEDYEIEMLKSATSIALPVVEPESVLKKVNQQGKILIVDDNEEFQNMIKEQLEMDHLIITAINGLDAMKVASEQRPDLIICDIYMPEEDGISFLKKIKKNDDLSHIPVIMLSANIDEKTKKESIQCGAEDFIEKPFSLEFLKWKISNTLSYQKSMMEIYSKKITAEPSKVEIESPDERLLKDVIEIIEKNIANTNLSVEFLSSEVGMSRANLYRKIQKLMNDTPVNLIKKMRLKRAKQIIELNKFYIVEVAEMTGFKSQRYFSTCFQKEYNITPMAYNKQFVQENEVVGAEHEVIE</sequence>
<reference evidence="12" key="1">
    <citation type="journal article" date="2014" name="Int. J. Syst. Evol. Microbiol.">
        <title>Complete genome sequence of Corynebacterium casei LMG S-19264T (=DSM 44701T), isolated from a smear-ripened cheese.</title>
        <authorList>
            <consortium name="US DOE Joint Genome Institute (JGI-PGF)"/>
            <person name="Walter F."/>
            <person name="Albersmeier A."/>
            <person name="Kalinowski J."/>
            <person name="Ruckert C."/>
        </authorList>
    </citation>
    <scope>NUCLEOTIDE SEQUENCE</scope>
    <source>
        <strain evidence="12">NBRC 108769</strain>
    </source>
</reference>
<dbReference type="Pfam" id="PF12833">
    <property type="entry name" value="HTH_18"/>
    <property type="match status" value="1"/>
</dbReference>
<keyword evidence="4" id="KW-0805">Transcription regulation</keyword>
<dbReference type="PANTHER" id="PTHR43547:SF2">
    <property type="entry name" value="HYBRID SIGNAL TRANSDUCTION HISTIDINE KINASE C"/>
    <property type="match status" value="1"/>
</dbReference>
<feature type="modified residue" description="4-aspartylphosphate" evidence="7">
    <location>
        <position position="1149"/>
    </location>
</feature>
<evidence type="ECO:0000313" key="12">
    <source>
        <dbReference type="EMBL" id="GLR17165.1"/>
    </source>
</evidence>
<dbReference type="InterPro" id="IPR005467">
    <property type="entry name" value="His_kinase_dom"/>
</dbReference>
<dbReference type="SUPFAM" id="SSF52172">
    <property type="entry name" value="CheY-like"/>
    <property type="match status" value="1"/>
</dbReference>
<dbReference type="Gene3D" id="1.10.287.130">
    <property type="match status" value="1"/>
</dbReference>
<dbReference type="CDD" id="cd00082">
    <property type="entry name" value="HisKA"/>
    <property type="match status" value="1"/>
</dbReference>
<comment type="caution">
    <text evidence="12">The sequence shown here is derived from an EMBL/GenBank/DDBJ whole genome shotgun (WGS) entry which is preliminary data.</text>
</comment>
<keyword evidence="12" id="KW-0808">Transferase</keyword>
<feature type="domain" description="Response regulatory" evidence="11">
    <location>
        <begin position="1101"/>
        <end position="1216"/>
    </location>
</feature>
<proteinExistence type="predicted"/>
<dbReference type="InterPro" id="IPR011123">
    <property type="entry name" value="Y_Y_Y"/>
</dbReference>
<dbReference type="InterPro" id="IPR018060">
    <property type="entry name" value="HTH_AraC"/>
</dbReference>
<dbReference type="InterPro" id="IPR013783">
    <property type="entry name" value="Ig-like_fold"/>
</dbReference>
<dbReference type="SUPFAM" id="SSF47384">
    <property type="entry name" value="Homodimeric domain of signal transducing histidine kinase"/>
    <property type="match status" value="1"/>
</dbReference>
<dbReference type="SUPFAM" id="SSF46689">
    <property type="entry name" value="Homeodomain-like"/>
    <property type="match status" value="1"/>
</dbReference>
<keyword evidence="8" id="KW-0812">Transmembrane</keyword>
<gene>
    <name evidence="12" type="ORF">GCM10007940_17800</name>
</gene>
<dbReference type="InterPro" id="IPR011006">
    <property type="entry name" value="CheY-like_superfamily"/>
</dbReference>
<evidence type="ECO:0000256" key="8">
    <source>
        <dbReference type="SAM" id="Phobius"/>
    </source>
</evidence>
<keyword evidence="5" id="KW-0238">DNA-binding</keyword>
<evidence type="ECO:0000256" key="2">
    <source>
        <dbReference type="ARBA" id="ARBA00012438"/>
    </source>
</evidence>
<evidence type="ECO:0000259" key="11">
    <source>
        <dbReference type="PROSITE" id="PS50110"/>
    </source>
</evidence>
<dbReference type="InterPro" id="IPR015943">
    <property type="entry name" value="WD40/YVTN_repeat-like_dom_sf"/>
</dbReference>
<organism evidence="12 13">
    <name type="scientific">Portibacter lacus</name>
    <dbReference type="NCBI Taxonomy" id="1099794"/>
    <lineage>
        <taxon>Bacteria</taxon>
        <taxon>Pseudomonadati</taxon>
        <taxon>Bacteroidota</taxon>
        <taxon>Saprospiria</taxon>
        <taxon>Saprospirales</taxon>
        <taxon>Haliscomenobacteraceae</taxon>
        <taxon>Portibacter</taxon>
    </lineage>
</organism>
<dbReference type="InterPro" id="IPR004358">
    <property type="entry name" value="Sig_transdc_His_kin-like_C"/>
</dbReference>
<name>A0AA37SS36_9BACT</name>
<dbReference type="Pfam" id="PF07494">
    <property type="entry name" value="Reg_prop"/>
    <property type="match status" value="4"/>
</dbReference>
<evidence type="ECO:0000256" key="1">
    <source>
        <dbReference type="ARBA" id="ARBA00000085"/>
    </source>
</evidence>
<accession>A0AA37SS36</accession>
<dbReference type="EC" id="2.7.13.3" evidence="2"/>
<evidence type="ECO:0000256" key="4">
    <source>
        <dbReference type="ARBA" id="ARBA00023015"/>
    </source>
</evidence>
<keyword evidence="13" id="KW-1185">Reference proteome</keyword>
<dbReference type="InterPro" id="IPR003661">
    <property type="entry name" value="HisK_dim/P_dom"/>
</dbReference>
<dbReference type="Proteomes" id="UP001156666">
    <property type="component" value="Unassembled WGS sequence"/>
</dbReference>
<keyword evidence="12" id="KW-0418">Kinase</keyword>
<dbReference type="PRINTS" id="PR00344">
    <property type="entry name" value="BCTRLSENSOR"/>
</dbReference>
<dbReference type="SMART" id="SM00388">
    <property type="entry name" value="HisKA"/>
    <property type="match status" value="1"/>
</dbReference>
<dbReference type="Gene3D" id="3.40.50.2300">
    <property type="match status" value="1"/>
</dbReference>